<organism evidence="2 3">
    <name type="scientific">Diplodia corticola</name>
    <dbReference type="NCBI Taxonomy" id="236234"/>
    <lineage>
        <taxon>Eukaryota</taxon>
        <taxon>Fungi</taxon>
        <taxon>Dikarya</taxon>
        <taxon>Ascomycota</taxon>
        <taxon>Pezizomycotina</taxon>
        <taxon>Dothideomycetes</taxon>
        <taxon>Dothideomycetes incertae sedis</taxon>
        <taxon>Botryosphaeriales</taxon>
        <taxon>Botryosphaeriaceae</taxon>
        <taxon>Diplodia</taxon>
    </lineage>
</organism>
<name>A0A1J9QLZ6_9PEZI</name>
<dbReference type="RefSeq" id="XP_020126186.1">
    <property type="nucleotide sequence ID" value="XM_020278463.1"/>
</dbReference>
<sequence length="296" mass="29541">MRSATVALVAAATAVGAQTTSISFFYPAEQPSYDEYSDIALSIVEVQDADHTVVAFSCLDATTTTSADWPYSTSSDSDSDSDSDSYSDPSYYNNCVFVDGALTATVGPDSFAYTTVMSYNDDYYGTYDYSMTMGCTSAADAAFCTIQSDGADAWSDYCSYSADIDYDDTAALTSCISTHASSTLPAYTSALQASELSAITMPVTAGAGKLSAGAAASATGSASSTSHTSKFTVSASAVNGGATTTIGGPSASGSSSGSAAATVAQQTGNAAAAAGRRVVGGLGGVVGGVVVAALVL</sequence>
<dbReference type="OrthoDB" id="3945132at2759"/>
<evidence type="ECO:0000313" key="3">
    <source>
        <dbReference type="Proteomes" id="UP000183809"/>
    </source>
</evidence>
<protein>
    <submittedName>
        <fullName evidence="2">Mfs myo-inositol protein</fullName>
    </submittedName>
</protein>
<keyword evidence="3" id="KW-1185">Reference proteome</keyword>
<accession>A0A1J9QLZ6</accession>
<feature type="signal peptide" evidence="1">
    <location>
        <begin position="1"/>
        <end position="19"/>
    </location>
</feature>
<reference evidence="2 3" key="1">
    <citation type="submission" date="2016-10" db="EMBL/GenBank/DDBJ databases">
        <title>Proteomics and genomics reveal pathogen-plant mechanisms compatible with a hemibiotrophic lifestyle of Diplodia corticola.</title>
        <authorList>
            <person name="Fernandes I."/>
            <person name="De Jonge R."/>
            <person name="Van De Peer Y."/>
            <person name="Devreese B."/>
            <person name="Alves A."/>
            <person name="Esteves A.C."/>
        </authorList>
    </citation>
    <scope>NUCLEOTIDE SEQUENCE [LARGE SCALE GENOMIC DNA]</scope>
    <source>
        <strain evidence="2 3">CBS 112549</strain>
    </source>
</reference>
<dbReference type="AlphaFoldDB" id="A0A1J9QLZ6"/>
<proteinExistence type="predicted"/>
<gene>
    <name evidence="2" type="ORF">BKCO1_6900042</name>
</gene>
<feature type="chain" id="PRO_5012520923" evidence="1">
    <location>
        <begin position="20"/>
        <end position="296"/>
    </location>
</feature>
<keyword evidence="1" id="KW-0732">Signal</keyword>
<dbReference type="GeneID" id="31018724"/>
<dbReference type="Proteomes" id="UP000183809">
    <property type="component" value="Unassembled WGS sequence"/>
</dbReference>
<evidence type="ECO:0000256" key="1">
    <source>
        <dbReference type="SAM" id="SignalP"/>
    </source>
</evidence>
<dbReference type="EMBL" id="MNUE01000069">
    <property type="protein sequence ID" value="OJD29926.1"/>
    <property type="molecule type" value="Genomic_DNA"/>
</dbReference>
<evidence type="ECO:0000313" key="2">
    <source>
        <dbReference type="EMBL" id="OJD29926.1"/>
    </source>
</evidence>
<comment type="caution">
    <text evidence="2">The sequence shown here is derived from an EMBL/GenBank/DDBJ whole genome shotgun (WGS) entry which is preliminary data.</text>
</comment>